<feature type="domain" description="HAMP" evidence="2">
    <location>
        <begin position="367"/>
        <end position="420"/>
    </location>
</feature>
<keyword evidence="1" id="KW-0472">Membrane</keyword>
<feature type="transmembrane region" description="Helical" evidence="1">
    <location>
        <begin position="12"/>
        <end position="34"/>
    </location>
</feature>
<dbReference type="Pfam" id="PF00672">
    <property type="entry name" value="HAMP"/>
    <property type="match status" value="1"/>
</dbReference>
<gene>
    <name evidence="4" type="ORF">GCM10023095_23460</name>
</gene>
<dbReference type="SUPFAM" id="SSF103190">
    <property type="entry name" value="Sensory domain-like"/>
    <property type="match status" value="1"/>
</dbReference>
<dbReference type="InterPro" id="IPR037522">
    <property type="entry name" value="HD_GYP_dom"/>
</dbReference>
<evidence type="ECO:0000259" key="2">
    <source>
        <dbReference type="PROSITE" id="PS50885"/>
    </source>
</evidence>
<dbReference type="InterPro" id="IPR029151">
    <property type="entry name" value="Sensor-like_sf"/>
</dbReference>
<sequence length="958" mass="107718">MPRRLLLYPLYLHIGALFLGLFVLFGCVLLTLGYQTTLAQSRQQAQQQFALQRQLLSQTLERHYQPIQLSLGLMQQSNLTTARTLSQRLASLPQLQQLLVSNPSVCAVYMGYQNGDFFLLRSLTPQARQALKEPPPEEATLLVQSLDQPTSAHPEAVFLFYDDQLRLLERRYQPEYRFDARQRPWYQAANQQSGIAISAPYFFFTTQEVGTTLSLSADEGVLGADLSMSQLSELMARMALPPTGQMALFDQAGNLMAGSRPLPEAARHRLLSLSEYEGSIFPHLSLSDALTGNSEQRLDLVDEQGHGWTGVLSRLAVKTAQSGTLYLAMLQTEESLYGPALSQARHNLLISALVMLLMLPSVWWLARRTARPLIDLTREADAIRRFDFNDRPLKTSRIKEIADLTRAMVRMKHTIGNFRSIGQALHGEHHFPLLLTRILQESSNLVKAQGVLLYLAQPVGQTTGRGLWQGQELAQLPPLPAELPPEGLVAQDEASWQQQFAELGPYPGALWLVTEALTNRRNEPIATLLLLLPQASEQEQQAKLGLIRALCGSIAAALDTQRLLEEQKQLLESLIQLIANAIDAKSPYTGGHCQRVPVLTKWLAQAACDQQEGPFARFNLNADEQEALHIACWLHDCGKVTTPEFVVDKATKLETLYDRIHEVRMRFEVLKREAHIRQLEAALPADRAEAIRQAMAPVWQQLDEEYAFVAQCNQGGEFMAPEKLEKLSAIAQRRWWRTLDDRLGLSHEELSRKQATPAAELPCQEPLLSDRPEHCIARPPTEQLAEDNPWGFKVKVPQYLYNRGELYNLGIARGTLSEEERYKINEHMIQTIKMLTTLPFPRHLQAVPEIAGGHHEKLDGTGYPKRLNEDELSLPARMMAIADVFEALTASDRPYKEGKSLNQALGIMARMVQDRHLDGPLFRLFVESGLPQRYARQYLTAAQQDEPVTASLLADIPT</sequence>
<feature type="transmembrane region" description="Helical" evidence="1">
    <location>
        <begin position="348"/>
        <end position="366"/>
    </location>
</feature>
<dbReference type="PROSITE" id="PS50885">
    <property type="entry name" value="HAMP"/>
    <property type="match status" value="1"/>
</dbReference>
<dbReference type="InterPro" id="IPR003607">
    <property type="entry name" value="HD/PDEase_dom"/>
</dbReference>
<evidence type="ECO:0000313" key="5">
    <source>
        <dbReference type="Proteomes" id="UP001501321"/>
    </source>
</evidence>
<dbReference type="Gene3D" id="3.30.450.20">
    <property type="entry name" value="PAS domain"/>
    <property type="match status" value="1"/>
</dbReference>
<dbReference type="InterPro" id="IPR003660">
    <property type="entry name" value="HAMP_dom"/>
</dbReference>
<evidence type="ECO:0000259" key="3">
    <source>
        <dbReference type="PROSITE" id="PS51832"/>
    </source>
</evidence>
<reference evidence="5" key="1">
    <citation type="journal article" date="2019" name="Int. J. Syst. Evol. Microbiol.">
        <title>The Global Catalogue of Microorganisms (GCM) 10K type strain sequencing project: providing services to taxonomists for standard genome sequencing and annotation.</title>
        <authorList>
            <consortium name="The Broad Institute Genomics Platform"/>
            <consortium name="The Broad Institute Genome Sequencing Center for Infectious Disease"/>
            <person name="Wu L."/>
            <person name="Ma J."/>
        </authorList>
    </citation>
    <scope>NUCLEOTIDE SEQUENCE [LARGE SCALE GENOMIC DNA]</scope>
    <source>
        <strain evidence="5">JCM 32226</strain>
    </source>
</reference>
<dbReference type="Gene3D" id="1.10.3210.10">
    <property type="entry name" value="Hypothetical protein af1432"/>
    <property type="match status" value="2"/>
</dbReference>
<feature type="domain" description="HD-GYP" evidence="3">
    <location>
        <begin position="732"/>
        <end position="941"/>
    </location>
</feature>
<dbReference type="PROSITE" id="PS51257">
    <property type="entry name" value="PROKAR_LIPOPROTEIN"/>
    <property type="match status" value="1"/>
</dbReference>
<dbReference type="EMBL" id="BAABFC010000014">
    <property type="protein sequence ID" value="GAA4500960.1"/>
    <property type="molecule type" value="Genomic_DNA"/>
</dbReference>
<accession>A0ABP8QF80</accession>
<proteinExistence type="predicted"/>
<dbReference type="PANTHER" id="PTHR43155:SF2">
    <property type="entry name" value="CYCLIC DI-GMP PHOSPHODIESTERASE PA4108"/>
    <property type="match status" value="1"/>
</dbReference>
<dbReference type="SUPFAM" id="SSF109604">
    <property type="entry name" value="HD-domain/PDEase-like"/>
    <property type="match status" value="2"/>
</dbReference>
<organism evidence="4 5">
    <name type="scientific">Pseudaeromonas paramecii</name>
    <dbReference type="NCBI Taxonomy" id="2138166"/>
    <lineage>
        <taxon>Bacteria</taxon>
        <taxon>Pseudomonadati</taxon>
        <taxon>Pseudomonadota</taxon>
        <taxon>Gammaproteobacteria</taxon>
        <taxon>Aeromonadales</taxon>
        <taxon>Aeromonadaceae</taxon>
        <taxon>Pseudaeromonas</taxon>
    </lineage>
</organism>
<keyword evidence="1" id="KW-1133">Transmembrane helix</keyword>
<dbReference type="SMART" id="SM00471">
    <property type="entry name" value="HDc"/>
    <property type="match status" value="1"/>
</dbReference>
<dbReference type="SUPFAM" id="SSF55781">
    <property type="entry name" value="GAF domain-like"/>
    <property type="match status" value="1"/>
</dbReference>
<evidence type="ECO:0000256" key="1">
    <source>
        <dbReference type="SAM" id="Phobius"/>
    </source>
</evidence>
<dbReference type="Gene3D" id="6.10.340.10">
    <property type="match status" value="1"/>
</dbReference>
<keyword evidence="1" id="KW-0812">Transmembrane</keyword>
<dbReference type="Proteomes" id="UP001501321">
    <property type="component" value="Unassembled WGS sequence"/>
</dbReference>
<protein>
    <submittedName>
        <fullName evidence="4">HD domain-containing protein</fullName>
    </submittedName>
</protein>
<comment type="caution">
    <text evidence="4">The sequence shown here is derived from an EMBL/GenBank/DDBJ whole genome shotgun (WGS) entry which is preliminary data.</text>
</comment>
<evidence type="ECO:0000313" key="4">
    <source>
        <dbReference type="EMBL" id="GAA4500960.1"/>
    </source>
</evidence>
<dbReference type="PROSITE" id="PS51832">
    <property type="entry name" value="HD_GYP"/>
    <property type="match status" value="1"/>
</dbReference>
<dbReference type="CDD" id="cd00077">
    <property type="entry name" value="HDc"/>
    <property type="match status" value="1"/>
</dbReference>
<dbReference type="RefSeq" id="WP_345013294.1">
    <property type="nucleotide sequence ID" value="NZ_BAABFC010000014.1"/>
</dbReference>
<dbReference type="Pfam" id="PF13487">
    <property type="entry name" value="HD_5"/>
    <property type="match status" value="1"/>
</dbReference>
<name>A0ABP8QF80_9GAMM</name>
<keyword evidence="5" id="KW-1185">Reference proteome</keyword>
<dbReference type="PANTHER" id="PTHR43155">
    <property type="entry name" value="CYCLIC DI-GMP PHOSPHODIESTERASE PA4108-RELATED"/>
    <property type="match status" value="1"/>
</dbReference>